<dbReference type="Gene3D" id="3.30.200.20">
    <property type="entry name" value="Phosphorylase Kinase, domain 1"/>
    <property type="match status" value="1"/>
</dbReference>
<feature type="compositionally biased region" description="Polar residues" evidence="1">
    <location>
        <begin position="493"/>
        <end position="505"/>
    </location>
</feature>
<dbReference type="InterPro" id="IPR011009">
    <property type="entry name" value="Kinase-like_dom_sf"/>
</dbReference>
<protein>
    <recommendedName>
        <fullName evidence="2">Protein kinase domain-containing protein</fullName>
    </recommendedName>
</protein>
<evidence type="ECO:0000256" key="1">
    <source>
        <dbReference type="SAM" id="MobiDB-lite"/>
    </source>
</evidence>
<comment type="caution">
    <text evidence="3">The sequence shown here is derived from an EMBL/GenBank/DDBJ whole genome shotgun (WGS) entry which is preliminary data.</text>
</comment>
<proteinExistence type="predicted"/>
<dbReference type="PANTHER" id="PTHR27006:SF606">
    <property type="entry name" value="INTERLEUKIN-1 RECEPTOR-ASSOCIATED KINASE 4"/>
    <property type="match status" value="1"/>
</dbReference>
<name>A0ABR0CKQ3_9LAMI</name>
<keyword evidence="4" id="KW-1185">Reference proteome</keyword>
<dbReference type="InterPro" id="IPR001245">
    <property type="entry name" value="Ser-Thr/Tyr_kinase_cat_dom"/>
</dbReference>
<feature type="region of interest" description="Disordered" evidence="1">
    <location>
        <begin position="32"/>
        <end position="73"/>
    </location>
</feature>
<dbReference type="Pfam" id="PF07714">
    <property type="entry name" value="PK_Tyr_Ser-Thr"/>
    <property type="match status" value="1"/>
</dbReference>
<gene>
    <name evidence="3" type="ORF">RD792_016779</name>
</gene>
<evidence type="ECO:0000313" key="3">
    <source>
        <dbReference type="EMBL" id="KAK4477547.1"/>
    </source>
</evidence>
<accession>A0ABR0CKQ3</accession>
<organism evidence="3 4">
    <name type="scientific">Penstemon davidsonii</name>
    <dbReference type="NCBI Taxonomy" id="160366"/>
    <lineage>
        <taxon>Eukaryota</taxon>
        <taxon>Viridiplantae</taxon>
        <taxon>Streptophyta</taxon>
        <taxon>Embryophyta</taxon>
        <taxon>Tracheophyta</taxon>
        <taxon>Spermatophyta</taxon>
        <taxon>Magnoliopsida</taxon>
        <taxon>eudicotyledons</taxon>
        <taxon>Gunneridae</taxon>
        <taxon>Pentapetalae</taxon>
        <taxon>asterids</taxon>
        <taxon>lamiids</taxon>
        <taxon>Lamiales</taxon>
        <taxon>Plantaginaceae</taxon>
        <taxon>Cheloneae</taxon>
        <taxon>Penstemon</taxon>
    </lineage>
</organism>
<dbReference type="PANTHER" id="PTHR27006">
    <property type="entry name" value="PROMASTIGOTE SURFACE ANTIGEN PROTEIN PSA"/>
    <property type="match status" value="1"/>
</dbReference>
<feature type="region of interest" description="Disordered" evidence="1">
    <location>
        <begin position="486"/>
        <end position="505"/>
    </location>
</feature>
<dbReference type="SUPFAM" id="SSF56112">
    <property type="entry name" value="Protein kinase-like (PK-like)"/>
    <property type="match status" value="1"/>
</dbReference>
<feature type="domain" description="Protein kinase" evidence="2">
    <location>
        <begin position="123"/>
        <end position="399"/>
    </location>
</feature>
<dbReference type="EMBL" id="JAYDYQ010002688">
    <property type="protein sequence ID" value="KAK4477547.1"/>
    <property type="molecule type" value="Genomic_DNA"/>
</dbReference>
<sequence>MAQVVLQLELALEQQEARKDVLPNQITNVADETTLPVSTEQPTVASSESIERGKDQSVNTEPPPANKDGRKPKMYKSPRFWVWDALWKKGKVSRNEELVRNSLSGSKLTEYDFATIAAATNQFSYSNKIGKGGFGPVYKGVLPTGQIVAVKRLSQTSRQGIEFKRSILSTSNLQHRNIIKLLGYCIHEEPLLVYEFMANGSLQTHISDEVQRRLLHWDMRFKILMGTVRGIIYLHQDSEMKTIHRDIKLGSILLDIHINPKISSFGLSITLEDDQSEVETNIAGTMGYLAPECYMYMTASVMSDIYSLGIVVLEIVSGRRFRDWMQSNDQTLVEYAWKLWKEGNILHLVDESIEGAFSEEEALRCIQVGLLCTQEDAHQRPNISSVLKMLLGEELHLETQEKVVKAAAYHKVEFRRFVSNSVSDDYSESPPLAIETSQKDDHNVMKNPFNGSAATFEKDNTLSPLLNPLIDSTQDPLTNPFIDNDAMFEDDNINNPNTCSESDAK</sequence>
<reference evidence="3 4" key="1">
    <citation type="journal article" date="2023" name="bioRxiv">
        <title>Genome report: Whole genome sequence and annotation of Penstemon davidsonii.</title>
        <authorList>
            <person name="Ostevik K.L."/>
            <person name="Alabady M."/>
            <person name="Zhang M."/>
            <person name="Rausher M.D."/>
        </authorList>
    </citation>
    <scope>NUCLEOTIDE SEQUENCE [LARGE SCALE GENOMIC DNA]</scope>
    <source>
        <strain evidence="3">DNT005</strain>
        <tissue evidence="3">Whole leaf</tissue>
    </source>
</reference>
<evidence type="ECO:0000259" key="2">
    <source>
        <dbReference type="PROSITE" id="PS50011"/>
    </source>
</evidence>
<dbReference type="PROSITE" id="PS50011">
    <property type="entry name" value="PROTEIN_KINASE_DOM"/>
    <property type="match status" value="1"/>
</dbReference>
<evidence type="ECO:0000313" key="4">
    <source>
        <dbReference type="Proteomes" id="UP001291926"/>
    </source>
</evidence>
<feature type="region of interest" description="Disordered" evidence="1">
    <location>
        <begin position="428"/>
        <end position="452"/>
    </location>
</feature>
<dbReference type="Gene3D" id="1.10.510.10">
    <property type="entry name" value="Transferase(Phosphotransferase) domain 1"/>
    <property type="match status" value="1"/>
</dbReference>
<dbReference type="InterPro" id="IPR000719">
    <property type="entry name" value="Prot_kinase_dom"/>
</dbReference>
<feature type="compositionally biased region" description="Polar residues" evidence="1">
    <location>
        <begin position="32"/>
        <end position="48"/>
    </location>
</feature>
<dbReference type="Proteomes" id="UP001291926">
    <property type="component" value="Unassembled WGS sequence"/>
</dbReference>